<protein>
    <submittedName>
        <fullName evidence="1">Uncharacterized protein</fullName>
    </submittedName>
</protein>
<dbReference type="AlphaFoldDB" id="A0A806JY85"/>
<organism evidence="1">
    <name type="scientific">uncultured bacterium contig00118</name>
    <dbReference type="NCBI Taxonomy" id="1181579"/>
    <lineage>
        <taxon>Bacteria</taxon>
        <taxon>environmental samples</taxon>
    </lineage>
</organism>
<sequence length="37" mass="4056">MDGPKPARRRSKGRCENSVRVSFGKISAKPKGLPCKL</sequence>
<dbReference type="EMBL" id="JQ844174">
    <property type="protein sequence ID" value="AGS51861.1"/>
    <property type="molecule type" value="Genomic_DNA"/>
</dbReference>
<evidence type="ECO:0000313" key="1">
    <source>
        <dbReference type="EMBL" id="AGS51861.1"/>
    </source>
</evidence>
<accession>A0A806JY85</accession>
<proteinExistence type="predicted"/>
<name>A0A806JY85_9BACT</name>
<reference evidence="1" key="1">
    <citation type="submission" date="2012-03" db="EMBL/GenBank/DDBJ databases">
        <title>Functional metagenomics reveals considerable lignocellulase gene clusters in the gut microbiome of a wood-feeding higher termite.</title>
        <authorList>
            <person name="Liu N."/>
        </authorList>
    </citation>
    <scope>NUCLEOTIDE SEQUENCE</scope>
</reference>